<dbReference type="InterPro" id="IPR023631">
    <property type="entry name" value="Amidase_dom"/>
</dbReference>
<dbReference type="Pfam" id="PF01425">
    <property type="entry name" value="Amidase"/>
    <property type="match status" value="1"/>
</dbReference>
<dbReference type="PANTHER" id="PTHR43372">
    <property type="entry name" value="FATTY-ACID AMIDE HYDROLASE"/>
    <property type="match status" value="1"/>
</dbReference>
<sequence length="207" mass="22070">MTELHFASAIELAEKIKLREISAVELLDHFLDRVEKFNPMLNAIIWMDVDSARARARSADDALAKGEDWGPLHGVPMTVKEAFNLAGSPTTWGKPEMKDNIPKSNSVVVDRFLSAGAIIFGKTNVPIDLADWQSFNEFYGTTNNPWDIKLTPGGSSGGSAAALAAGMTGLEAGSDIGASIRNPAHYCGVFGHKPTLGIVPGDGHALP</sequence>
<dbReference type="InterPro" id="IPR052739">
    <property type="entry name" value="FAAH2"/>
</dbReference>
<feature type="non-terminal residue" evidence="2">
    <location>
        <position position="207"/>
    </location>
</feature>
<gene>
    <name evidence="2" type="ORF">METZ01_LOCUS220570</name>
</gene>
<dbReference type="AlphaFoldDB" id="A0A382FXA8"/>
<dbReference type="GO" id="GO:0012505">
    <property type="term" value="C:endomembrane system"/>
    <property type="evidence" value="ECO:0007669"/>
    <property type="project" value="TreeGrafter"/>
</dbReference>
<dbReference type="SUPFAM" id="SSF75304">
    <property type="entry name" value="Amidase signature (AS) enzymes"/>
    <property type="match status" value="1"/>
</dbReference>
<reference evidence="2" key="1">
    <citation type="submission" date="2018-05" db="EMBL/GenBank/DDBJ databases">
        <authorList>
            <person name="Lanie J.A."/>
            <person name="Ng W.-L."/>
            <person name="Kazmierczak K.M."/>
            <person name="Andrzejewski T.M."/>
            <person name="Davidsen T.M."/>
            <person name="Wayne K.J."/>
            <person name="Tettelin H."/>
            <person name="Glass J.I."/>
            <person name="Rusch D."/>
            <person name="Podicherti R."/>
            <person name="Tsui H.-C.T."/>
            <person name="Winkler M.E."/>
        </authorList>
    </citation>
    <scope>NUCLEOTIDE SEQUENCE</scope>
</reference>
<feature type="domain" description="Amidase" evidence="1">
    <location>
        <begin position="25"/>
        <end position="203"/>
    </location>
</feature>
<proteinExistence type="predicted"/>
<accession>A0A382FXA8</accession>
<name>A0A382FXA8_9ZZZZ</name>
<protein>
    <recommendedName>
        <fullName evidence="1">Amidase domain-containing protein</fullName>
    </recommendedName>
</protein>
<organism evidence="2">
    <name type="scientific">marine metagenome</name>
    <dbReference type="NCBI Taxonomy" id="408172"/>
    <lineage>
        <taxon>unclassified sequences</taxon>
        <taxon>metagenomes</taxon>
        <taxon>ecological metagenomes</taxon>
    </lineage>
</organism>
<dbReference type="EMBL" id="UINC01052411">
    <property type="protein sequence ID" value="SVB67716.1"/>
    <property type="molecule type" value="Genomic_DNA"/>
</dbReference>
<dbReference type="InterPro" id="IPR036928">
    <property type="entry name" value="AS_sf"/>
</dbReference>
<dbReference type="PANTHER" id="PTHR43372:SF4">
    <property type="entry name" value="FATTY-ACID AMIDE HYDROLASE 2"/>
    <property type="match status" value="1"/>
</dbReference>
<evidence type="ECO:0000259" key="1">
    <source>
        <dbReference type="Pfam" id="PF01425"/>
    </source>
</evidence>
<dbReference type="Gene3D" id="3.90.1300.10">
    <property type="entry name" value="Amidase signature (AS) domain"/>
    <property type="match status" value="1"/>
</dbReference>
<evidence type="ECO:0000313" key="2">
    <source>
        <dbReference type="EMBL" id="SVB67716.1"/>
    </source>
</evidence>